<evidence type="ECO:0000313" key="2">
    <source>
        <dbReference type="Proteomes" id="UP000501408"/>
    </source>
</evidence>
<protein>
    <recommendedName>
        <fullName evidence="3">DUF3102 domain-containing protein</fullName>
    </recommendedName>
</protein>
<evidence type="ECO:0000313" key="1">
    <source>
        <dbReference type="EMBL" id="QIR07482.1"/>
    </source>
</evidence>
<evidence type="ECO:0008006" key="3">
    <source>
        <dbReference type="Google" id="ProtNLM"/>
    </source>
</evidence>
<name>A0ABX6K7I0_SALCS</name>
<dbReference type="RefSeq" id="WP_167315095.1">
    <property type="nucleotide sequence ID" value="NZ_CP050267.1"/>
</dbReference>
<reference evidence="1 2" key="1">
    <citation type="submission" date="2020-03" db="EMBL/GenBank/DDBJ databases">
        <title>Genome mining reveals the biosynthetic pathways of PHA and ectoines of the halophilic strain Salinivibrio costicola M318 isolated from fermented shrimp paste.</title>
        <authorList>
            <person name="Doan T.V."/>
            <person name="Tran L.T."/>
            <person name="Trieu T.A."/>
            <person name="Nguyen Q.V."/>
            <person name="Quach T.N."/>
            <person name="Phi T.Q."/>
            <person name="Kumar S."/>
        </authorList>
    </citation>
    <scope>NUCLEOTIDE SEQUENCE [LARGE SCALE GENOMIC DNA]</scope>
    <source>
        <strain evidence="1 2">M318</strain>
    </source>
</reference>
<gene>
    <name evidence="1" type="ORF">HBA18_13755</name>
</gene>
<proteinExistence type="predicted"/>
<keyword evidence="2" id="KW-1185">Reference proteome</keyword>
<dbReference type="EMBL" id="CP050267">
    <property type="protein sequence ID" value="QIR07482.1"/>
    <property type="molecule type" value="Genomic_DNA"/>
</dbReference>
<sequence length="237" mass="26955">MAYNTEQLSLQPAKPPHGFLQQLLTKGKVFPFTKANDTIALSLARETMSRQSVILKDEENMHKLQMAELTRMLAGVKLEQDEVPSSVKGDPIRELAFECHVIDYLATQRLADQERAALESNPNVATVPMTPLQEEALNKGTLLEEQYDYQLTEEQKQRWSMFSDEVDWEALEAFLSDHYNQLQGLDARIATRYKDFMHGIEQLSTDPAIMGIDNQDTDHLVYLLSLVSQYLVGVKHG</sequence>
<accession>A0ABX6K7I0</accession>
<organism evidence="1 2">
    <name type="scientific">Salinivibrio costicola</name>
    <name type="common">Vibrio costicola</name>
    <dbReference type="NCBI Taxonomy" id="51367"/>
    <lineage>
        <taxon>Bacteria</taxon>
        <taxon>Pseudomonadati</taxon>
        <taxon>Pseudomonadota</taxon>
        <taxon>Gammaproteobacteria</taxon>
        <taxon>Vibrionales</taxon>
        <taxon>Vibrionaceae</taxon>
        <taxon>Salinivibrio</taxon>
    </lineage>
</organism>
<dbReference type="Proteomes" id="UP000501408">
    <property type="component" value="Chromosome 2"/>
</dbReference>